<dbReference type="AlphaFoldDB" id="A0A420HQV8"/>
<sequence length="328" mass="37247">MAVDVRDYVKRCLTCAKFGTVIRSQTSARVVVSEPMELLGIDFIGPFPSFSGVRKKWILIAVDYFSRYIWTEAVERSDSDTVINFLKNAIFDKFGLPIGVYMDPGHHFGEKTRNFAESCGTLWNNSPVAAKRAVGMIEKSVDILQRVLKKITPDQKLWPERLSKATLEVNKREIAHLAYSPSEIFLGFNPSGPLEIKYKTDRRQSLGEVMKGNLGNVLPEDDEHADYVINFIAKRIDDRKLILGRSNYYKDKAAQRHDLGIRGQNEYSPGELVMLYDHKQAGTKLRPTWRGPFVIVGFGGDMGKSYKLRQINGTPIPLTLSWRLTKEI</sequence>
<feature type="domain" description="Integrase catalytic" evidence="2">
    <location>
        <begin position="31"/>
        <end position="189"/>
    </location>
</feature>
<dbReference type="SUPFAM" id="SSF53098">
    <property type="entry name" value="Ribonuclease H-like"/>
    <property type="match status" value="1"/>
</dbReference>
<dbReference type="Proteomes" id="UP000286134">
    <property type="component" value="Unassembled WGS sequence"/>
</dbReference>
<evidence type="ECO:0000313" key="4">
    <source>
        <dbReference type="Proteomes" id="UP000286134"/>
    </source>
</evidence>
<dbReference type="Gene3D" id="3.30.420.10">
    <property type="entry name" value="Ribonuclease H-like superfamily/Ribonuclease H"/>
    <property type="match status" value="1"/>
</dbReference>
<name>A0A420HQV8_9PEZI</name>
<dbReference type="PROSITE" id="PS50994">
    <property type="entry name" value="INTEGRASE"/>
    <property type="match status" value="1"/>
</dbReference>
<dbReference type="GO" id="GO:0005634">
    <property type="term" value="C:nucleus"/>
    <property type="evidence" value="ECO:0007669"/>
    <property type="project" value="UniProtKB-ARBA"/>
</dbReference>
<dbReference type="Pfam" id="PF00665">
    <property type="entry name" value="rve"/>
    <property type="match status" value="1"/>
</dbReference>
<dbReference type="GO" id="GO:0015074">
    <property type="term" value="P:DNA integration"/>
    <property type="evidence" value="ECO:0007669"/>
    <property type="project" value="InterPro"/>
</dbReference>
<dbReference type="PANTHER" id="PTHR37984">
    <property type="entry name" value="PROTEIN CBG26694"/>
    <property type="match status" value="1"/>
</dbReference>
<keyword evidence="4" id="KW-1185">Reference proteome</keyword>
<evidence type="ECO:0000256" key="1">
    <source>
        <dbReference type="ARBA" id="ARBA00022884"/>
    </source>
</evidence>
<comment type="caution">
    <text evidence="3">The sequence shown here is derived from an EMBL/GenBank/DDBJ whole genome shotgun (WGS) entry which is preliminary data.</text>
</comment>
<dbReference type="InterPro" id="IPR001584">
    <property type="entry name" value="Integrase_cat-core"/>
</dbReference>
<organism evidence="3 4">
    <name type="scientific">Erysiphe neolycopersici</name>
    <dbReference type="NCBI Taxonomy" id="212602"/>
    <lineage>
        <taxon>Eukaryota</taxon>
        <taxon>Fungi</taxon>
        <taxon>Dikarya</taxon>
        <taxon>Ascomycota</taxon>
        <taxon>Pezizomycotina</taxon>
        <taxon>Leotiomycetes</taxon>
        <taxon>Erysiphales</taxon>
        <taxon>Erysiphaceae</taxon>
        <taxon>Erysiphe</taxon>
    </lineage>
</organism>
<protein>
    <recommendedName>
        <fullName evidence="2">Integrase catalytic domain-containing protein</fullName>
    </recommendedName>
</protein>
<dbReference type="InterPro" id="IPR050951">
    <property type="entry name" value="Retrovirus_Pol_polyprotein"/>
</dbReference>
<proteinExistence type="predicted"/>
<dbReference type="PANTHER" id="PTHR37984:SF5">
    <property type="entry name" value="PROTEIN NYNRIN-LIKE"/>
    <property type="match status" value="1"/>
</dbReference>
<reference evidence="3 4" key="1">
    <citation type="journal article" date="2018" name="BMC Genomics">
        <title>Comparative genome analyses reveal sequence features reflecting distinct modes of host-adaptation between dicot and monocot powdery mildew.</title>
        <authorList>
            <person name="Wu Y."/>
            <person name="Ma X."/>
            <person name="Pan Z."/>
            <person name="Kale S.D."/>
            <person name="Song Y."/>
            <person name="King H."/>
            <person name="Zhang Q."/>
            <person name="Presley C."/>
            <person name="Deng X."/>
            <person name="Wei C.I."/>
            <person name="Xiao S."/>
        </authorList>
    </citation>
    <scope>NUCLEOTIDE SEQUENCE [LARGE SCALE GENOMIC DNA]</scope>
    <source>
        <strain evidence="3">UMSG2</strain>
    </source>
</reference>
<dbReference type="GO" id="GO:0003723">
    <property type="term" value="F:RNA binding"/>
    <property type="evidence" value="ECO:0007669"/>
    <property type="project" value="UniProtKB-KW"/>
</dbReference>
<dbReference type="InterPro" id="IPR036397">
    <property type="entry name" value="RNaseH_sf"/>
</dbReference>
<dbReference type="OrthoDB" id="3591789at2759"/>
<keyword evidence="1" id="KW-0694">RNA-binding</keyword>
<evidence type="ECO:0000259" key="2">
    <source>
        <dbReference type="PROSITE" id="PS50994"/>
    </source>
</evidence>
<accession>A0A420HQV8</accession>
<gene>
    <name evidence="3" type="ORF">OnM2_057042</name>
</gene>
<dbReference type="STRING" id="212602.A0A420HQV8"/>
<evidence type="ECO:0000313" key="3">
    <source>
        <dbReference type="EMBL" id="RKF59802.1"/>
    </source>
</evidence>
<dbReference type="InterPro" id="IPR012337">
    <property type="entry name" value="RNaseH-like_sf"/>
</dbReference>
<dbReference type="EMBL" id="MCFK01005722">
    <property type="protein sequence ID" value="RKF59802.1"/>
    <property type="molecule type" value="Genomic_DNA"/>
</dbReference>